<dbReference type="PROSITE" id="PS50850">
    <property type="entry name" value="MFS"/>
    <property type="match status" value="1"/>
</dbReference>
<dbReference type="InterPro" id="IPR020846">
    <property type="entry name" value="MFS_dom"/>
</dbReference>
<comment type="subcellular location">
    <subcellularLocation>
        <location evidence="1">Cell membrane</location>
        <topology evidence="1">Multi-pass membrane protein</topology>
    </subcellularLocation>
</comment>
<evidence type="ECO:0000256" key="3">
    <source>
        <dbReference type="ARBA" id="ARBA00022989"/>
    </source>
</evidence>
<feature type="transmembrane region" description="Helical" evidence="5">
    <location>
        <begin position="69"/>
        <end position="92"/>
    </location>
</feature>
<gene>
    <name evidence="7" type="ORF">HNR40_004849</name>
</gene>
<feature type="transmembrane region" description="Helical" evidence="5">
    <location>
        <begin position="37"/>
        <end position="57"/>
    </location>
</feature>
<evidence type="ECO:0000256" key="5">
    <source>
        <dbReference type="SAM" id="Phobius"/>
    </source>
</evidence>
<accession>A0A7W8A4H0</accession>
<reference evidence="7 8" key="1">
    <citation type="submission" date="2020-08" db="EMBL/GenBank/DDBJ databases">
        <title>Genomic Encyclopedia of Type Strains, Phase IV (KMG-IV): sequencing the most valuable type-strain genomes for metagenomic binning, comparative biology and taxonomic classification.</title>
        <authorList>
            <person name="Goeker M."/>
        </authorList>
    </citation>
    <scope>NUCLEOTIDE SEQUENCE [LARGE SCALE GENOMIC DNA]</scope>
    <source>
        <strain evidence="7 8">DSM 45385</strain>
    </source>
</reference>
<dbReference type="Pfam" id="PF07690">
    <property type="entry name" value="MFS_1"/>
    <property type="match status" value="1"/>
</dbReference>
<dbReference type="InterPro" id="IPR011701">
    <property type="entry name" value="MFS"/>
</dbReference>
<feature type="domain" description="Major facilitator superfamily (MFS) profile" evidence="6">
    <location>
        <begin position="3"/>
        <end position="390"/>
    </location>
</feature>
<dbReference type="EMBL" id="JACHIN010000006">
    <property type="protein sequence ID" value="MBB5079363.1"/>
    <property type="molecule type" value="Genomic_DNA"/>
</dbReference>
<dbReference type="RefSeq" id="WP_221340745.1">
    <property type="nucleotide sequence ID" value="NZ_JACHIN010000006.1"/>
</dbReference>
<name>A0A7W8A4H0_9ACTN</name>
<feature type="transmembrane region" description="Helical" evidence="5">
    <location>
        <begin position="338"/>
        <end position="361"/>
    </location>
</feature>
<evidence type="ECO:0000259" key="6">
    <source>
        <dbReference type="PROSITE" id="PS50850"/>
    </source>
</evidence>
<dbReference type="InterPro" id="IPR001958">
    <property type="entry name" value="Tet-R_TetA/multi-R_MdtG-like"/>
</dbReference>
<keyword evidence="8" id="KW-1185">Reference proteome</keyword>
<feature type="transmembrane region" description="Helical" evidence="5">
    <location>
        <begin position="249"/>
        <end position="269"/>
    </location>
</feature>
<feature type="transmembrane region" description="Helical" evidence="5">
    <location>
        <begin position="212"/>
        <end position="237"/>
    </location>
</feature>
<feature type="transmembrane region" description="Helical" evidence="5">
    <location>
        <begin position="7"/>
        <end position="25"/>
    </location>
</feature>
<dbReference type="PANTHER" id="PTHR23546">
    <property type="entry name" value="TRANSPORT PROTEIN"/>
    <property type="match status" value="1"/>
</dbReference>
<feature type="transmembrane region" description="Helical" evidence="5">
    <location>
        <begin position="304"/>
        <end position="326"/>
    </location>
</feature>
<proteinExistence type="predicted"/>
<evidence type="ECO:0000313" key="8">
    <source>
        <dbReference type="Proteomes" id="UP000568380"/>
    </source>
</evidence>
<dbReference type="GO" id="GO:0022857">
    <property type="term" value="F:transmembrane transporter activity"/>
    <property type="evidence" value="ECO:0007669"/>
    <property type="project" value="InterPro"/>
</dbReference>
<evidence type="ECO:0000313" key="7">
    <source>
        <dbReference type="EMBL" id="MBB5079363.1"/>
    </source>
</evidence>
<feature type="transmembrane region" description="Helical" evidence="5">
    <location>
        <begin position="141"/>
        <end position="166"/>
    </location>
</feature>
<feature type="transmembrane region" description="Helical" evidence="5">
    <location>
        <begin position="281"/>
        <end position="298"/>
    </location>
</feature>
<organism evidence="7 8">
    <name type="scientific">Nonomuraea endophytica</name>
    <dbReference type="NCBI Taxonomy" id="714136"/>
    <lineage>
        <taxon>Bacteria</taxon>
        <taxon>Bacillati</taxon>
        <taxon>Actinomycetota</taxon>
        <taxon>Actinomycetes</taxon>
        <taxon>Streptosporangiales</taxon>
        <taxon>Streptosporangiaceae</taxon>
        <taxon>Nonomuraea</taxon>
    </lineage>
</organism>
<dbReference type="SUPFAM" id="SSF103473">
    <property type="entry name" value="MFS general substrate transporter"/>
    <property type="match status" value="1"/>
</dbReference>
<keyword evidence="2 5" id="KW-0812">Transmembrane</keyword>
<protein>
    <submittedName>
        <fullName evidence="7">MFS family permease</fullName>
    </submittedName>
</protein>
<feature type="transmembrane region" description="Helical" evidence="5">
    <location>
        <begin position="172"/>
        <end position="191"/>
    </location>
</feature>
<evidence type="ECO:0000256" key="4">
    <source>
        <dbReference type="ARBA" id="ARBA00023136"/>
    </source>
</evidence>
<dbReference type="InterPro" id="IPR036259">
    <property type="entry name" value="MFS_trans_sf"/>
</dbReference>
<dbReference type="Proteomes" id="UP000568380">
    <property type="component" value="Unassembled WGS sequence"/>
</dbReference>
<dbReference type="PANTHER" id="PTHR23546:SF1">
    <property type="entry name" value="MEMBRANE PROTEIN"/>
    <property type="match status" value="1"/>
</dbReference>
<dbReference type="AlphaFoldDB" id="A0A7W8A4H0"/>
<keyword evidence="4 5" id="KW-0472">Membrane</keyword>
<comment type="caution">
    <text evidence="7">The sequence shown here is derived from an EMBL/GenBank/DDBJ whole genome shotgun (WGS) entry which is preliminary data.</text>
</comment>
<feature type="transmembrane region" description="Helical" evidence="5">
    <location>
        <begin position="98"/>
        <end position="120"/>
    </location>
</feature>
<dbReference type="GO" id="GO:0005886">
    <property type="term" value="C:plasma membrane"/>
    <property type="evidence" value="ECO:0007669"/>
    <property type="project" value="UniProtKB-SubCell"/>
</dbReference>
<sequence>MARLRVLYLSVFIIFLGQQTLNPLIAPLAREVGLADWQVGVMISTSAIVVVLTSQFWGRRSAQWGRKPVLVGALTGATVAMLAFAVLAHLGIAAVLSGALLFGLFVLTRGVLFGVAFAAVPPTAQAYAADATETERDRLAAMAAIGASQGIAMIAGAGVGGLLGGFGMLTPLYAVPLILAVGAVLVAVLVKPQDARELVAAPPRVRPLDRRVWPYLLTGFGMFTALGFVQILIGFLLQDRNGLSATQTAGATGGTLLAAGVGMLLAQVVIVPRAGWPARRLMRAGALVALGGLALLLPDIGLPVFVAAVLIIGLGLGLAIPGYTAGPTFAMTKEEQGGLAGVVAANNALTFVLAPTLATALYALSPLVPLVTAVAIMCLVIVLLYAHPLLRHDGARPEEPAEARQG</sequence>
<feature type="transmembrane region" description="Helical" evidence="5">
    <location>
        <begin position="367"/>
        <end position="386"/>
    </location>
</feature>
<keyword evidence="3 5" id="KW-1133">Transmembrane helix</keyword>
<evidence type="ECO:0000256" key="2">
    <source>
        <dbReference type="ARBA" id="ARBA00022692"/>
    </source>
</evidence>
<dbReference type="PRINTS" id="PR01035">
    <property type="entry name" value="TCRTETA"/>
</dbReference>
<dbReference type="Gene3D" id="1.20.1250.20">
    <property type="entry name" value="MFS general substrate transporter like domains"/>
    <property type="match status" value="2"/>
</dbReference>
<evidence type="ECO:0000256" key="1">
    <source>
        <dbReference type="ARBA" id="ARBA00004651"/>
    </source>
</evidence>